<dbReference type="Proteomes" id="UP000295135">
    <property type="component" value="Unassembled WGS sequence"/>
</dbReference>
<feature type="domain" description="DUF58" evidence="1">
    <location>
        <begin position="74"/>
        <end position="292"/>
    </location>
</feature>
<organism evidence="2 3">
    <name type="scientific">Sulfuritortus calidifontis</name>
    <dbReference type="NCBI Taxonomy" id="1914471"/>
    <lineage>
        <taxon>Bacteria</taxon>
        <taxon>Pseudomonadati</taxon>
        <taxon>Pseudomonadota</taxon>
        <taxon>Betaproteobacteria</taxon>
        <taxon>Nitrosomonadales</taxon>
        <taxon>Thiobacillaceae</taxon>
        <taxon>Sulfuritortus</taxon>
    </lineage>
</organism>
<dbReference type="OrthoDB" id="9776116at2"/>
<gene>
    <name evidence="2" type="ORF">EDC61_103216</name>
</gene>
<dbReference type="InterPro" id="IPR002881">
    <property type="entry name" value="DUF58"/>
</dbReference>
<proteinExistence type="predicted"/>
<evidence type="ECO:0000313" key="2">
    <source>
        <dbReference type="EMBL" id="TCS73093.1"/>
    </source>
</evidence>
<comment type="caution">
    <text evidence="2">The sequence shown here is derived from an EMBL/GenBank/DDBJ whole genome shotgun (WGS) entry which is preliminary data.</text>
</comment>
<name>A0A4R3JXD0_9PROT</name>
<accession>A0A4R3JXD0</accession>
<dbReference type="Pfam" id="PF01882">
    <property type="entry name" value="DUF58"/>
    <property type="match status" value="1"/>
</dbReference>
<dbReference type="PANTHER" id="PTHR33608:SF12">
    <property type="entry name" value="DUF58 DOMAIN-CONTAINING PROTEIN"/>
    <property type="match status" value="1"/>
</dbReference>
<evidence type="ECO:0000259" key="1">
    <source>
        <dbReference type="Pfam" id="PF01882"/>
    </source>
</evidence>
<reference evidence="2 3" key="1">
    <citation type="submission" date="2019-03" db="EMBL/GenBank/DDBJ databases">
        <title>Genomic Encyclopedia of Type Strains, Phase IV (KMG-IV): sequencing the most valuable type-strain genomes for metagenomic binning, comparative biology and taxonomic classification.</title>
        <authorList>
            <person name="Goeker M."/>
        </authorList>
    </citation>
    <scope>NUCLEOTIDE SEQUENCE [LARGE SCALE GENOMIC DNA]</scope>
    <source>
        <strain evidence="2 3">DSM 103923</strain>
    </source>
</reference>
<dbReference type="EMBL" id="SLZY01000003">
    <property type="protein sequence ID" value="TCS73093.1"/>
    <property type="molecule type" value="Genomic_DNA"/>
</dbReference>
<keyword evidence="3" id="KW-1185">Reference proteome</keyword>
<sequence>MPFPLREILNRLRVRPAASLPPAALAPLLSAEEIAQLAVQAELLAEAQPAREVHDHHAGDWSSPWLGHGLDFEESRPYVAGDDIRDMDWRTTARTGRAYLKSYREERQPTLHLVLDREAGMRFGTRRRLKVTQAARAAALFAFAAAGHNAAIGGSLWDAADLELPPLHGRSGALALIEAAARPCPPLPDAAAEPVHYLDRLVALDAGLPRGAELIVLSDFAWLREVHEPLLARLAERMDLFAVQIIDPVERALPDVGLARFHDMTRGDERWIDTGHASIRADHAAAFRERQAAIAHRLARTGARHLVLGSEVDDLLPILLGHHA</sequence>
<dbReference type="PANTHER" id="PTHR33608">
    <property type="entry name" value="BLL2464 PROTEIN"/>
    <property type="match status" value="1"/>
</dbReference>
<evidence type="ECO:0000313" key="3">
    <source>
        <dbReference type="Proteomes" id="UP000295135"/>
    </source>
</evidence>
<dbReference type="AlphaFoldDB" id="A0A4R3JXD0"/>
<protein>
    <submittedName>
        <fullName evidence="2">Uncharacterized protein DUF58</fullName>
    </submittedName>
</protein>
<dbReference type="RefSeq" id="WP_126462388.1">
    <property type="nucleotide sequence ID" value="NZ_AP018721.1"/>
</dbReference>